<evidence type="ECO:0000313" key="3">
    <source>
        <dbReference type="EMBL" id="PAB56736.1"/>
    </source>
</evidence>
<keyword evidence="2" id="KW-0472">Membrane</keyword>
<organism evidence="3 4">
    <name type="scientific">Anaeromicrobium sediminis</name>
    <dbReference type="NCBI Taxonomy" id="1478221"/>
    <lineage>
        <taxon>Bacteria</taxon>
        <taxon>Bacillati</taxon>
        <taxon>Bacillota</taxon>
        <taxon>Clostridia</taxon>
        <taxon>Peptostreptococcales</taxon>
        <taxon>Thermotaleaceae</taxon>
        <taxon>Anaeromicrobium</taxon>
    </lineage>
</organism>
<comment type="caution">
    <text evidence="3">The sequence shown here is derived from an EMBL/GenBank/DDBJ whole genome shotgun (WGS) entry which is preliminary data.</text>
</comment>
<dbReference type="AlphaFoldDB" id="A0A267MB07"/>
<name>A0A267MB07_9FIRM</name>
<feature type="transmembrane region" description="Helical" evidence="2">
    <location>
        <begin position="6"/>
        <end position="24"/>
    </location>
</feature>
<keyword evidence="2" id="KW-0812">Transmembrane</keyword>
<evidence type="ECO:0000256" key="2">
    <source>
        <dbReference type="SAM" id="Phobius"/>
    </source>
</evidence>
<dbReference type="OrthoDB" id="1919514at2"/>
<dbReference type="RefSeq" id="WP_095135899.1">
    <property type="nucleotide sequence ID" value="NZ_NIBG01000032.1"/>
</dbReference>
<keyword evidence="4" id="KW-1185">Reference proteome</keyword>
<evidence type="ECO:0000256" key="1">
    <source>
        <dbReference type="SAM" id="Coils"/>
    </source>
</evidence>
<gene>
    <name evidence="3" type="ORF">CCE28_20520</name>
</gene>
<keyword evidence="1" id="KW-0175">Coiled coil</keyword>
<dbReference type="Proteomes" id="UP000216024">
    <property type="component" value="Unassembled WGS sequence"/>
</dbReference>
<feature type="coiled-coil region" evidence="1">
    <location>
        <begin position="24"/>
        <end position="58"/>
    </location>
</feature>
<evidence type="ECO:0000313" key="4">
    <source>
        <dbReference type="Proteomes" id="UP000216024"/>
    </source>
</evidence>
<keyword evidence="2" id="KW-1133">Transmembrane helix</keyword>
<dbReference type="EMBL" id="NIBG01000032">
    <property type="protein sequence ID" value="PAB56736.1"/>
    <property type="molecule type" value="Genomic_DNA"/>
</dbReference>
<protein>
    <submittedName>
        <fullName evidence="3">Uncharacterized protein</fullName>
    </submittedName>
</protein>
<reference evidence="3 4" key="1">
    <citation type="submission" date="2017-06" db="EMBL/GenBank/DDBJ databases">
        <title>Draft genome sequence of anaerobic fermentative bacterium Anaeromicrobium sediminis DY2726D isolated from West Pacific Ocean sediments.</title>
        <authorList>
            <person name="Zeng X."/>
        </authorList>
    </citation>
    <scope>NUCLEOTIDE SEQUENCE [LARGE SCALE GENOMIC DNA]</scope>
    <source>
        <strain evidence="3 4">DY2726D</strain>
    </source>
</reference>
<accession>A0A267MB07</accession>
<sequence length="301" mass="35967">MKKKGLYIIIGCLLILNINMYFNIKRIENNVNRVMNSIERVENEVRNMESSVQNTMNKIYNEKQWLYNERHEFMSIDEDFKIAKVNFSWSLRELDKEHKVYISYGRRKNGKVEEWNEVLAKDLGNLNYNANLKLSGDSDYDVKVVAKNENNIISERLESLELASAIEDRLNIDMDFIEKSNRKGNVILKFRVEVGNRLDYIFKGLDDKLNKDKLRLKDIKVNVYSNDEPKKEIEIFKDGKIIHEKASIYNPFEFERDMEFKRIEYDDVVEYESTQDSYEDIEVIITDYLGRTYKKKTDYRF</sequence>
<proteinExistence type="predicted"/>